<dbReference type="NCBIfam" id="TIGR01322">
    <property type="entry name" value="scrB_fam"/>
    <property type="match status" value="1"/>
</dbReference>
<dbReference type="RefSeq" id="WP_229536681.1">
    <property type="nucleotide sequence ID" value="NZ_JAJHJB010000039.1"/>
</dbReference>
<dbReference type="Pfam" id="PF08244">
    <property type="entry name" value="Glyco_hydro_32C"/>
    <property type="match status" value="1"/>
</dbReference>
<dbReference type="InterPro" id="IPR001362">
    <property type="entry name" value="Glyco_hydro_32"/>
</dbReference>
<feature type="chain" id="PRO_5046583543" description="Sucrose-6-phosphate hydrolase" evidence="10">
    <location>
        <begin position="24"/>
        <end position="525"/>
    </location>
</feature>
<evidence type="ECO:0000256" key="6">
    <source>
        <dbReference type="ARBA" id="ARBA00023295"/>
    </source>
</evidence>
<feature type="domain" description="Glycosyl hydrolase family 32 N-terminal" evidence="11">
    <location>
        <begin position="64"/>
        <end position="355"/>
    </location>
</feature>
<comment type="function">
    <text evidence="9">Enables the bacterium to metabolize sucrose as a sole carbon source.</text>
</comment>
<evidence type="ECO:0000256" key="10">
    <source>
        <dbReference type="SAM" id="SignalP"/>
    </source>
</evidence>
<dbReference type="InterPro" id="IPR013189">
    <property type="entry name" value="Glyco_hydro_32_C"/>
</dbReference>
<dbReference type="EMBL" id="JAJHJB010000039">
    <property type="protein sequence ID" value="MCC5467731.1"/>
    <property type="molecule type" value="Genomic_DNA"/>
</dbReference>
<comment type="catalytic activity">
    <reaction evidence="8">
        <text>Hydrolysis of terminal non-reducing beta-D-fructofuranoside residues in beta-D-fructofuranosides.</text>
        <dbReference type="EC" id="3.2.1.26"/>
    </reaction>
</comment>
<evidence type="ECO:0000256" key="1">
    <source>
        <dbReference type="ARBA" id="ARBA00004914"/>
    </source>
</evidence>
<dbReference type="SUPFAM" id="SSF49899">
    <property type="entry name" value="Concanavalin A-like lectins/glucanases"/>
    <property type="match status" value="1"/>
</dbReference>
<dbReference type="Pfam" id="PF00251">
    <property type="entry name" value="Glyco_hydro_32N"/>
    <property type="match status" value="1"/>
</dbReference>
<evidence type="ECO:0000256" key="5">
    <source>
        <dbReference type="ARBA" id="ARBA00022801"/>
    </source>
</evidence>
<dbReference type="SUPFAM" id="SSF75005">
    <property type="entry name" value="Arabinanase/levansucrase/invertase"/>
    <property type="match status" value="1"/>
</dbReference>
<evidence type="ECO:0000256" key="8">
    <source>
        <dbReference type="RuleBase" id="RU362110"/>
    </source>
</evidence>
<feature type="signal peptide" evidence="10">
    <location>
        <begin position="1"/>
        <end position="23"/>
    </location>
</feature>
<dbReference type="InterPro" id="IPR051214">
    <property type="entry name" value="GH32_Enzymes"/>
</dbReference>
<evidence type="ECO:0000313" key="14">
    <source>
        <dbReference type="Proteomes" id="UP001165492"/>
    </source>
</evidence>
<name>A0ABS8HX44_9FIRM</name>
<accession>A0ABS8HX44</accession>
<keyword evidence="9" id="KW-0119">Carbohydrate metabolism</keyword>
<evidence type="ECO:0000256" key="2">
    <source>
        <dbReference type="ARBA" id="ARBA00009902"/>
    </source>
</evidence>
<proteinExistence type="inferred from homology"/>
<keyword evidence="6 8" id="KW-0326">Glycosidase</keyword>
<evidence type="ECO:0000256" key="9">
    <source>
        <dbReference type="RuleBase" id="RU365015"/>
    </source>
</evidence>
<dbReference type="EC" id="3.2.1.26" evidence="3 8"/>
<dbReference type="CDD" id="cd08996">
    <property type="entry name" value="GH32_FFase"/>
    <property type="match status" value="1"/>
</dbReference>
<keyword evidence="9" id="KW-0963">Cytoplasm</keyword>
<keyword evidence="10" id="KW-0732">Signal</keyword>
<dbReference type="InterPro" id="IPR013148">
    <property type="entry name" value="Glyco_hydro_32_N"/>
</dbReference>
<evidence type="ECO:0000313" key="13">
    <source>
        <dbReference type="EMBL" id="MCC5467731.1"/>
    </source>
</evidence>
<dbReference type="PANTHER" id="PTHR43101:SF1">
    <property type="entry name" value="BETA-FRUCTOSIDASE"/>
    <property type="match status" value="1"/>
</dbReference>
<dbReference type="InterPro" id="IPR023296">
    <property type="entry name" value="Glyco_hydro_beta-prop_sf"/>
</dbReference>
<dbReference type="Proteomes" id="UP001165492">
    <property type="component" value="Unassembled WGS sequence"/>
</dbReference>
<dbReference type="GO" id="GO:0016787">
    <property type="term" value="F:hydrolase activity"/>
    <property type="evidence" value="ECO:0007669"/>
    <property type="project" value="UniProtKB-KW"/>
</dbReference>
<protein>
    <recommendedName>
        <fullName evidence="4 8">Sucrose-6-phosphate hydrolase</fullName>
        <ecNumber evidence="3 8">3.2.1.26</ecNumber>
    </recommendedName>
    <alternativeName>
        <fullName evidence="7 9">Invertase</fullName>
    </alternativeName>
</protein>
<dbReference type="PANTHER" id="PTHR43101">
    <property type="entry name" value="BETA-FRUCTOSIDASE"/>
    <property type="match status" value="1"/>
</dbReference>
<evidence type="ECO:0000256" key="7">
    <source>
        <dbReference type="ARBA" id="ARBA00033367"/>
    </source>
</evidence>
<dbReference type="InterPro" id="IPR013320">
    <property type="entry name" value="ConA-like_dom_sf"/>
</dbReference>
<evidence type="ECO:0000259" key="11">
    <source>
        <dbReference type="Pfam" id="PF00251"/>
    </source>
</evidence>
<dbReference type="SMART" id="SM00640">
    <property type="entry name" value="Glyco_32"/>
    <property type="match status" value="1"/>
</dbReference>
<keyword evidence="5 8" id="KW-0378">Hydrolase</keyword>
<evidence type="ECO:0000256" key="3">
    <source>
        <dbReference type="ARBA" id="ARBA00012758"/>
    </source>
</evidence>
<keyword evidence="14" id="KW-1185">Reference proteome</keyword>
<comment type="similarity">
    <text evidence="2 8">Belongs to the glycosyl hydrolase 32 family.</text>
</comment>
<dbReference type="Gene3D" id="2.60.120.560">
    <property type="entry name" value="Exo-inulinase, domain 1"/>
    <property type="match status" value="1"/>
</dbReference>
<reference evidence="13" key="1">
    <citation type="submission" date="2021-11" db="EMBL/GenBank/DDBJ databases">
        <title>Description of a new species Pelosinus isolated from the bottom sediments of Lake Baikal.</title>
        <authorList>
            <person name="Zakharyuk A."/>
        </authorList>
    </citation>
    <scope>NUCLEOTIDE SEQUENCE</scope>
    <source>
        <strain evidence="13">Bkl1</strain>
    </source>
</reference>
<organism evidence="13 14">
    <name type="scientific">Pelosinus baikalensis</name>
    <dbReference type="NCBI Taxonomy" id="2892015"/>
    <lineage>
        <taxon>Bacteria</taxon>
        <taxon>Bacillati</taxon>
        <taxon>Bacillota</taxon>
        <taxon>Negativicutes</taxon>
        <taxon>Selenomonadales</taxon>
        <taxon>Sporomusaceae</taxon>
        <taxon>Pelosinus</taxon>
    </lineage>
</organism>
<comment type="pathway">
    <text evidence="1 9">Glycan biosynthesis; sucrose metabolism.</text>
</comment>
<dbReference type="Gene3D" id="2.115.10.20">
    <property type="entry name" value="Glycosyl hydrolase domain, family 43"/>
    <property type="match status" value="1"/>
</dbReference>
<evidence type="ECO:0000256" key="4">
    <source>
        <dbReference type="ARBA" id="ARBA00019623"/>
    </source>
</evidence>
<evidence type="ECO:0000259" key="12">
    <source>
        <dbReference type="Pfam" id="PF08244"/>
    </source>
</evidence>
<dbReference type="InterPro" id="IPR006232">
    <property type="entry name" value="Suc6P_hydrolase"/>
</dbReference>
<comment type="caution">
    <text evidence="13">The sequence shown here is derived from an EMBL/GenBank/DDBJ whole genome shotgun (WGS) entry which is preliminary data.</text>
</comment>
<feature type="domain" description="Glycosyl hydrolase family 32 C-terminal" evidence="12">
    <location>
        <begin position="358"/>
        <end position="518"/>
    </location>
</feature>
<gene>
    <name evidence="13" type="ORF">LMF89_20560</name>
</gene>
<sequence>MKKSLFATLFLLVSLSASGIVLAADSSTDVPQEYRAYNALDKANKAVWADYEKVRQSPFRLNYHIMAPTGWINDPNGLIQFKGQYHVFYQHYPYAPYWGPMHWGHVVSKDLVHWQYKPIALAPDQDYESGCWSGSAVDDNGVITLFYTAHSDNRTTKELQCMATSSDGITFKKYEGNPVIRELPPDASTDFRDPSVWKHENMWYMLVGTGKDGKGRAVLYRSTDLRQWDYQGVAAESNGTQGDMWECPNLFSLGEKDVLLLSPMNMKDAKNIFIVGNMNYQTEKFTQQNVQQVDYGQDFYAGQTFQDNKGRRIMIGWMNRWGSKFPTANDGWAGALTVPRELKLSKDGSKVLSVPVEEMQKLRDTQVSYKNLNVSEGQKGYLKKVNGDSLEIKARIKLLKGNGRFGLIARESDDGKEKTLLYYDVGKREFVVDRSESGINDWNKETGEDYSQSRAKVDLKDDRYLDLQIFIDRSSIEVFVNDGEVVMSNRIYPNSTSIHYDLFAEGVSVQVEKLQAWKLLNGWIN</sequence>
<comment type="subcellular location">
    <subcellularLocation>
        <location evidence="9">Cytoplasm</location>
    </subcellularLocation>
</comment>